<evidence type="ECO:0000259" key="2">
    <source>
        <dbReference type="Pfam" id="PF02979"/>
    </source>
</evidence>
<proteinExistence type="predicted"/>
<dbReference type="GO" id="GO:0003824">
    <property type="term" value="F:catalytic activity"/>
    <property type="evidence" value="ECO:0007669"/>
    <property type="project" value="InterPro"/>
</dbReference>
<name>A0A381NG89_9ZZZZ</name>
<dbReference type="SUPFAM" id="SSF56209">
    <property type="entry name" value="Nitrile hydratase alpha chain"/>
    <property type="match status" value="1"/>
</dbReference>
<sequence length="207" mass="22554">MAENGHSHGDNAKYYSLRAQAMQALLIEKGVCTLGDILTMADQIDARSPEDGAKILAHAWVDPEYKKRLLADAASAFLELGYDLPETSPKITVVENTDEVHSMAVCTLCSCFPRAIIGRPPAWYKGLAYRSKVVVDPRGVLKEFGTELDDAIQVRVIDSSADYRYLILPKRPAGTEGMTEEQLAKLITQESMIGVGLALSPEAVKAS</sequence>
<protein>
    <recommendedName>
        <fullName evidence="2">Nitrile hydratase alpha/Thiocyanate hydrolase gamma domain-containing protein</fullName>
    </recommendedName>
</protein>
<dbReference type="GO" id="GO:0046914">
    <property type="term" value="F:transition metal ion binding"/>
    <property type="evidence" value="ECO:0007669"/>
    <property type="project" value="InterPro"/>
</dbReference>
<reference evidence="3" key="1">
    <citation type="submission" date="2018-05" db="EMBL/GenBank/DDBJ databases">
        <authorList>
            <person name="Lanie J.A."/>
            <person name="Ng W.-L."/>
            <person name="Kazmierczak K.M."/>
            <person name="Andrzejewski T.M."/>
            <person name="Davidsen T.M."/>
            <person name="Wayne K.J."/>
            <person name="Tettelin H."/>
            <person name="Glass J.I."/>
            <person name="Rusch D."/>
            <person name="Podicherti R."/>
            <person name="Tsui H.-C.T."/>
            <person name="Winkler M.E."/>
        </authorList>
    </citation>
    <scope>NUCLEOTIDE SEQUENCE</scope>
</reference>
<dbReference type="InterPro" id="IPR036648">
    <property type="entry name" value="CN_Hdrase_a/SCN_Hdrase_g_sf"/>
</dbReference>
<dbReference type="Gene3D" id="3.90.330.10">
    <property type="entry name" value="Nitrile hydratase alpha /Thiocyanate hydrolase gamma"/>
    <property type="match status" value="1"/>
</dbReference>
<feature type="domain" description="Nitrile hydratase alpha/Thiocyanate hydrolase gamma" evidence="2">
    <location>
        <begin position="15"/>
        <end position="196"/>
    </location>
</feature>
<evidence type="ECO:0000256" key="1">
    <source>
        <dbReference type="ARBA" id="ARBA00022723"/>
    </source>
</evidence>
<dbReference type="AlphaFoldDB" id="A0A381NG89"/>
<dbReference type="Pfam" id="PF02979">
    <property type="entry name" value="NHase_alpha"/>
    <property type="match status" value="1"/>
</dbReference>
<accession>A0A381NG89</accession>
<organism evidence="3">
    <name type="scientific">marine metagenome</name>
    <dbReference type="NCBI Taxonomy" id="408172"/>
    <lineage>
        <taxon>unclassified sequences</taxon>
        <taxon>metagenomes</taxon>
        <taxon>ecological metagenomes</taxon>
    </lineage>
</organism>
<dbReference type="EMBL" id="UINC01000334">
    <property type="protein sequence ID" value="SUZ53547.1"/>
    <property type="molecule type" value="Genomic_DNA"/>
</dbReference>
<gene>
    <name evidence="3" type="ORF">METZ01_LOCUS6401</name>
</gene>
<dbReference type="InterPro" id="IPR004232">
    <property type="entry name" value="CN_Hdrtase_a/SCN_Hdrlase_g"/>
</dbReference>
<evidence type="ECO:0000313" key="3">
    <source>
        <dbReference type="EMBL" id="SUZ53547.1"/>
    </source>
</evidence>
<keyword evidence="1" id="KW-0479">Metal-binding</keyword>